<dbReference type="HOGENOM" id="CLU_724753_0_0_1"/>
<evidence type="ECO:0000256" key="3">
    <source>
        <dbReference type="PROSITE-ProRule" id="PRU00023"/>
    </source>
</evidence>
<dbReference type="Proteomes" id="UP000008064">
    <property type="component" value="Unassembled WGS sequence"/>
</dbReference>
<dbReference type="SMART" id="SM00248">
    <property type="entry name" value="ANK"/>
    <property type="match status" value="5"/>
</dbReference>
<dbReference type="PROSITE" id="PS50088">
    <property type="entry name" value="ANK_REPEAT"/>
    <property type="match status" value="2"/>
</dbReference>
<gene>
    <name evidence="4" type="ORF">SERLADRAFT_392223</name>
</gene>
<dbReference type="InterPro" id="IPR002110">
    <property type="entry name" value="Ankyrin_rpt"/>
</dbReference>
<dbReference type="Pfam" id="PF00023">
    <property type="entry name" value="Ank"/>
    <property type="match status" value="2"/>
</dbReference>
<dbReference type="EMBL" id="GL945435">
    <property type="protein sequence ID" value="EGO23772.1"/>
    <property type="molecule type" value="Genomic_DNA"/>
</dbReference>
<evidence type="ECO:0000256" key="1">
    <source>
        <dbReference type="ARBA" id="ARBA00022737"/>
    </source>
</evidence>
<dbReference type="PANTHER" id="PTHR24198">
    <property type="entry name" value="ANKYRIN REPEAT AND PROTEIN KINASE DOMAIN-CONTAINING PROTEIN"/>
    <property type="match status" value="1"/>
</dbReference>
<organism>
    <name type="scientific">Serpula lacrymans var. lacrymans (strain S7.9)</name>
    <name type="common">Dry rot fungus</name>
    <dbReference type="NCBI Taxonomy" id="578457"/>
    <lineage>
        <taxon>Eukaryota</taxon>
        <taxon>Fungi</taxon>
        <taxon>Dikarya</taxon>
        <taxon>Basidiomycota</taxon>
        <taxon>Agaricomycotina</taxon>
        <taxon>Agaricomycetes</taxon>
        <taxon>Agaricomycetidae</taxon>
        <taxon>Boletales</taxon>
        <taxon>Coniophorineae</taxon>
        <taxon>Serpulaceae</taxon>
        <taxon>Serpula</taxon>
    </lineage>
</organism>
<dbReference type="KEGG" id="sla:SERLADRAFT_392223"/>
<dbReference type="Gene3D" id="1.25.40.20">
    <property type="entry name" value="Ankyrin repeat-containing domain"/>
    <property type="match status" value="2"/>
</dbReference>
<keyword evidence="1" id="KW-0677">Repeat</keyword>
<feature type="repeat" description="ANK" evidence="3">
    <location>
        <begin position="15"/>
        <end position="36"/>
    </location>
</feature>
<sequence length="382" mass="42173">MLAIYGVDGDSQDHEGWTPLSRAAHQGNAEVVELLLARHDVDSHKNCDSTPLTLTDNQGKAQSPLSETCMPLAFSLRLPYRKELARLLVKNFVNFNINWKDQSGFTPLWIATWHGDEKTVEFLLTCGRVDVNMFPTESSVPPLWAAAYRAFSEMDEILDTSSSIYQGVNSNDINGGKSNDLQSVKNASLQQGNEAVLRLLLERSDVDVNWKNKNGETLLSVAAKNGSKSLVKKLLSRHDIDANLQDNKGDSPMHHAVHFGHKEVAALLEARDDVVPNLKNVLGQTPCSVVSQDSDEQKLLDACTQEAMVELLPVQASIPVDSDVDNGSMPLMLPAVKPIEQQPPKASHENEVTALVEGPKELVSRCKMIRKIRQGLVKLPWM</sequence>
<feature type="non-terminal residue" evidence="4">
    <location>
        <position position="382"/>
    </location>
</feature>
<proteinExistence type="predicted"/>
<dbReference type="PROSITE" id="PS50297">
    <property type="entry name" value="ANK_REP_REGION"/>
    <property type="match status" value="1"/>
</dbReference>
<name>F8NYV1_SERL9</name>
<reference evidence="4" key="1">
    <citation type="submission" date="2011-04" db="EMBL/GenBank/DDBJ databases">
        <title>Evolution of plant cell wall degrading machinery underlies the functional diversity of forest fungi.</title>
        <authorList>
            <consortium name="US DOE Joint Genome Institute (JGI-PGF)"/>
            <person name="Eastwood D.C."/>
            <person name="Floudas D."/>
            <person name="Binder M."/>
            <person name="Majcherczyk A."/>
            <person name="Schneider P."/>
            <person name="Aerts A."/>
            <person name="Asiegbu F.O."/>
            <person name="Baker S.E."/>
            <person name="Barry K."/>
            <person name="Bendiksby M."/>
            <person name="Blumentritt M."/>
            <person name="Coutinho P.M."/>
            <person name="Cullen D."/>
            <person name="Cullen D."/>
            <person name="Gathman A."/>
            <person name="Goodell B."/>
            <person name="Henrissat B."/>
            <person name="Ihrmark K."/>
            <person name="Kauserud H."/>
            <person name="Kohler A."/>
            <person name="LaButti K."/>
            <person name="Lapidus A."/>
            <person name="Lavin J.L."/>
            <person name="Lee Y.-H."/>
            <person name="Lindquist E."/>
            <person name="Lilly W."/>
            <person name="Lucas S."/>
            <person name="Morin E."/>
            <person name="Murat C."/>
            <person name="Oguiza J.A."/>
            <person name="Park J."/>
            <person name="Pisabarro A.G."/>
            <person name="Riley R."/>
            <person name="Rosling A."/>
            <person name="Salamov A."/>
            <person name="Schmidt O."/>
            <person name="Schmutz J."/>
            <person name="Skrede I."/>
            <person name="Stenlid J."/>
            <person name="Wiebenga A."/>
            <person name="Xie X."/>
            <person name="Kues U."/>
            <person name="Hibbett D.S."/>
            <person name="Hoffmeister D."/>
            <person name="Hogberg N."/>
            <person name="Martin F."/>
            <person name="Grigoriev I.V."/>
            <person name="Watkinson S.C."/>
        </authorList>
    </citation>
    <scope>NUCLEOTIDE SEQUENCE</scope>
    <source>
        <strain evidence="4">S7.9</strain>
    </source>
</reference>
<feature type="repeat" description="ANK" evidence="3">
    <location>
        <begin position="214"/>
        <end position="247"/>
    </location>
</feature>
<evidence type="ECO:0000256" key="2">
    <source>
        <dbReference type="ARBA" id="ARBA00023043"/>
    </source>
</evidence>
<dbReference type="GeneID" id="18811538"/>
<dbReference type="SUPFAM" id="SSF48403">
    <property type="entry name" value="Ankyrin repeat"/>
    <property type="match status" value="1"/>
</dbReference>
<accession>F8NYV1</accession>
<keyword evidence="2 3" id="KW-0040">ANK repeat</keyword>
<dbReference type="PANTHER" id="PTHR24198:SF165">
    <property type="entry name" value="ANKYRIN REPEAT-CONTAINING PROTEIN-RELATED"/>
    <property type="match status" value="1"/>
</dbReference>
<dbReference type="RefSeq" id="XP_007319534.1">
    <property type="nucleotide sequence ID" value="XM_007319472.1"/>
</dbReference>
<dbReference type="Pfam" id="PF12796">
    <property type="entry name" value="Ank_2"/>
    <property type="match status" value="1"/>
</dbReference>
<dbReference type="OrthoDB" id="20872at2759"/>
<dbReference type="InterPro" id="IPR036770">
    <property type="entry name" value="Ankyrin_rpt-contain_sf"/>
</dbReference>
<dbReference type="AlphaFoldDB" id="F8NYV1"/>
<evidence type="ECO:0000313" key="4">
    <source>
        <dbReference type="EMBL" id="EGO23772.1"/>
    </source>
</evidence>
<protein>
    <submittedName>
        <fullName evidence="4">Uncharacterized protein</fullName>
    </submittedName>
</protein>